<evidence type="ECO:0000256" key="1">
    <source>
        <dbReference type="SAM" id="MobiDB-lite"/>
    </source>
</evidence>
<gene>
    <name evidence="2" type="ORF">SAMN05421512_103167</name>
</gene>
<feature type="region of interest" description="Disordered" evidence="1">
    <location>
        <begin position="49"/>
        <end position="68"/>
    </location>
</feature>
<protein>
    <submittedName>
        <fullName evidence="2">Uncharacterized protein</fullName>
    </submittedName>
</protein>
<sequence>MRGRTSQPDGTVRGALDCTRPRPTRTRRWQRIEIGDRRRLPARFHALFASPGDPGLTTGLAPAGTPAG</sequence>
<organism evidence="2 3">
    <name type="scientific">Stappia indica</name>
    <dbReference type="NCBI Taxonomy" id="538381"/>
    <lineage>
        <taxon>Bacteria</taxon>
        <taxon>Pseudomonadati</taxon>
        <taxon>Pseudomonadota</taxon>
        <taxon>Alphaproteobacteria</taxon>
        <taxon>Hyphomicrobiales</taxon>
        <taxon>Stappiaceae</taxon>
        <taxon>Stappia</taxon>
    </lineage>
</organism>
<keyword evidence="3" id="KW-1185">Reference proteome</keyword>
<feature type="region of interest" description="Disordered" evidence="1">
    <location>
        <begin position="1"/>
        <end position="26"/>
    </location>
</feature>
<proteinExistence type="predicted"/>
<dbReference type="AlphaFoldDB" id="A0A285S3W0"/>
<dbReference type="Proteomes" id="UP000219331">
    <property type="component" value="Unassembled WGS sequence"/>
</dbReference>
<dbReference type="EMBL" id="OBML01000003">
    <property type="protein sequence ID" value="SOB99779.1"/>
    <property type="molecule type" value="Genomic_DNA"/>
</dbReference>
<reference evidence="2 3" key="1">
    <citation type="submission" date="2017-08" db="EMBL/GenBank/DDBJ databases">
        <authorList>
            <person name="de Groot N.N."/>
        </authorList>
    </citation>
    <scope>NUCLEOTIDE SEQUENCE [LARGE SCALE GENOMIC DNA]</scope>
    <source>
        <strain evidence="2 3">USBA 352</strain>
    </source>
</reference>
<name>A0A285S3W0_9HYPH</name>
<evidence type="ECO:0000313" key="3">
    <source>
        <dbReference type="Proteomes" id="UP000219331"/>
    </source>
</evidence>
<evidence type="ECO:0000313" key="2">
    <source>
        <dbReference type="EMBL" id="SOB99779.1"/>
    </source>
</evidence>
<accession>A0A285S3W0</accession>